<organism evidence="1">
    <name type="scientific">marine metagenome</name>
    <dbReference type="NCBI Taxonomy" id="408172"/>
    <lineage>
        <taxon>unclassified sequences</taxon>
        <taxon>metagenomes</taxon>
        <taxon>ecological metagenomes</taxon>
    </lineage>
</organism>
<dbReference type="EMBL" id="UINC01101179">
    <property type="protein sequence ID" value="SVC61789.1"/>
    <property type="molecule type" value="Genomic_DNA"/>
</dbReference>
<proteinExistence type="predicted"/>
<gene>
    <name evidence="1" type="ORF">METZ01_LOCUS314643</name>
</gene>
<dbReference type="AlphaFoldDB" id="A0A382NKQ5"/>
<evidence type="ECO:0000313" key="1">
    <source>
        <dbReference type="EMBL" id="SVC61789.1"/>
    </source>
</evidence>
<feature type="non-terminal residue" evidence="1">
    <location>
        <position position="29"/>
    </location>
</feature>
<reference evidence="1" key="1">
    <citation type="submission" date="2018-05" db="EMBL/GenBank/DDBJ databases">
        <authorList>
            <person name="Lanie J.A."/>
            <person name="Ng W.-L."/>
            <person name="Kazmierczak K.M."/>
            <person name="Andrzejewski T.M."/>
            <person name="Davidsen T.M."/>
            <person name="Wayne K.J."/>
            <person name="Tettelin H."/>
            <person name="Glass J.I."/>
            <person name="Rusch D."/>
            <person name="Podicherti R."/>
            <person name="Tsui H.-C.T."/>
            <person name="Winkler M.E."/>
        </authorList>
    </citation>
    <scope>NUCLEOTIDE SEQUENCE</scope>
</reference>
<sequence>MKVGEIGGLLNFYTEGSLGKGKRKGKGNI</sequence>
<accession>A0A382NKQ5</accession>
<protein>
    <submittedName>
        <fullName evidence="1">Uncharacterized protein</fullName>
    </submittedName>
</protein>
<name>A0A382NKQ5_9ZZZZ</name>